<dbReference type="RefSeq" id="WP_212642669.1">
    <property type="nucleotide sequence ID" value="NZ_CP074132.1"/>
</dbReference>
<dbReference type="Gene3D" id="1.10.260.40">
    <property type="entry name" value="lambda repressor-like DNA-binding domains"/>
    <property type="match status" value="1"/>
</dbReference>
<dbReference type="CDD" id="cd00093">
    <property type="entry name" value="HTH_XRE"/>
    <property type="match status" value="1"/>
</dbReference>
<evidence type="ECO:0000313" key="2">
    <source>
        <dbReference type="EMBL" id="QUX29847.1"/>
    </source>
</evidence>
<dbReference type="SMART" id="SM00530">
    <property type="entry name" value="HTH_XRE"/>
    <property type="match status" value="1"/>
</dbReference>
<protein>
    <submittedName>
        <fullName evidence="2">Helix-turn-helix transcriptional regulator</fullName>
    </submittedName>
</protein>
<evidence type="ECO:0000259" key="1">
    <source>
        <dbReference type="PROSITE" id="PS50943"/>
    </source>
</evidence>
<name>A0ABX8C6U7_9ACTN</name>
<accession>A0ABX8C6U7</accession>
<dbReference type="EMBL" id="CP074132">
    <property type="protein sequence ID" value="QUX29847.1"/>
    <property type="molecule type" value="Genomic_DNA"/>
</dbReference>
<evidence type="ECO:0000313" key="3">
    <source>
        <dbReference type="Proteomes" id="UP000678016"/>
    </source>
</evidence>
<reference evidence="3" key="1">
    <citation type="submission" date="2021-05" db="EMBL/GenBank/DDBJ databases">
        <title>Direct Submission.</title>
        <authorList>
            <person name="Li K."/>
            <person name="Gao J."/>
        </authorList>
    </citation>
    <scope>NUCLEOTIDE SEQUENCE [LARGE SCALE GENOMIC DNA]</scope>
    <source>
        <strain evidence="3">HDS12</strain>
    </source>
</reference>
<proteinExistence type="predicted"/>
<dbReference type="PROSITE" id="PS50943">
    <property type="entry name" value="HTH_CROC1"/>
    <property type="match status" value="1"/>
</dbReference>
<keyword evidence="3" id="KW-1185">Reference proteome</keyword>
<dbReference type="Pfam" id="PF01381">
    <property type="entry name" value="HTH_3"/>
    <property type="match status" value="1"/>
</dbReference>
<dbReference type="InterPro" id="IPR010982">
    <property type="entry name" value="Lambda_DNA-bd_dom_sf"/>
</dbReference>
<feature type="domain" description="HTH cro/C1-type" evidence="1">
    <location>
        <begin position="18"/>
        <end position="64"/>
    </location>
</feature>
<sequence length="259" mass="28526">MTQDHFSSLLTTFRDFSGRTQKQLAFDIGTSPASVSRWEAGKFTPSVETAEALDRMLKADGRLLKAWRKKTSGTELPVWQLNVARLQEQAVAIDCLSPVLVPGELQCSSYAEAVFKDGQPLVADAEVARWVNARCGRLKTLREHHHDPVVTSVFPHSALTCMPDHIRREQAGHLLRLVEGERVEAHLLSPGTSMVGVTAPVNLYRLVDGGLAVSSDYIAGNVILESDSHPRMEALVRKCLASALPARESRQLLRELEAP</sequence>
<dbReference type="InterPro" id="IPR043917">
    <property type="entry name" value="DUF5753"/>
</dbReference>
<dbReference type="Pfam" id="PF19054">
    <property type="entry name" value="DUF5753"/>
    <property type="match status" value="1"/>
</dbReference>
<gene>
    <name evidence="2" type="ORF">KGD83_04560</name>
</gene>
<dbReference type="InterPro" id="IPR001387">
    <property type="entry name" value="Cro/C1-type_HTH"/>
</dbReference>
<dbReference type="Proteomes" id="UP000678016">
    <property type="component" value="Chromosome"/>
</dbReference>
<dbReference type="SUPFAM" id="SSF47413">
    <property type="entry name" value="lambda repressor-like DNA-binding domains"/>
    <property type="match status" value="1"/>
</dbReference>
<organism evidence="2 3">
    <name type="scientific">Nocardiopsis akebiae</name>
    <dbReference type="NCBI Taxonomy" id="2831968"/>
    <lineage>
        <taxon>Bacteria</taxon>
        <taxon>Bacillati</taxon>
        <taxon>Actinomycetota</taxon>
        <taxon>Actinomycetes</taxon>
        <taxon>Streptosporangiales</taxon>
        <taxon>Nocardiopsidaceae</taxon>
        <taxon>Nocardiopsis</taxon>
    </lineage>
</organism>